<sequence length="501" mass="54964">MEDCLDGAGAGNGEEGSSRGGGGLKGSQSAGMEEQQRPGIVDDAESRVEEQPRTKRTRKNKSAGMEEQQRPGIVDDAESRVEEQPRTKRTRKNKVTRARADRSEFFLVPKPYPRLHPALLWIVLRDETYLTFPHGKIHHLDLDYDDIEFRVSAGSMLFLVFCDRSCCLMNPSTGGATPQQISLDKDDMDQCYHSFDRISKVVVSDKIVALIARDKVKIFARGPPQGFGTCSPKVWEPPGETHVVDIAIFEEKLYVLAAEYGNGCLEPLELHALDTSDEQAAVSSVQCVSAAPRDRVESDSTAGCQLGIFFYLVASGHQLLLVERQVDVDHWDPFYVRAIRTRFEVSEAVGLSGSGPGHWSKVDTLMGRALFVSRGCSESLPAQPGAREDCVYAMTEQNLPLPREQKRVPEPSPRHRRLGVSQHHEALHVRQDPREIGVAPPYPPQCHIAARRYRPTSTPPSGRRGGPAAADTDADAGQDLPDDVPLAARRGEGEGAVSGGG</sequence>
<feature type="compositionally biased region" description="Acidic residues" evidence="1">
    <location>
        <begin position="472"/>
        <end position="482"/>
    </location>
</feature>
<dbReference type="AlphaFoldDB" id="M7YK20"/>
<reference evidence="3" key="1">
    <citation type="journal article" date="2013" name="Nature">
        <title>Draft genome of the wheat A-genome progenitor Triticum urartu.</title>
        <authorList>
            <person name="Ling H.Q."/>
            <person name="Zhao S."/>
            <person name="Liu D."/>
            <person name="Wang J."/>
            <person name="Sun H."/>
            <person name="Zhang C."/>
            <person name="Fan H."/>
            <person name="Li D."/>
            <person name="Dong L."/>
            <person name="Tao Y."/>
            <person name="Gao C."/>
            <person name="Wu H."/>
            <person name="Li Y."/>
            <person name="Cui Y."/>
            <person name="Guo X."/>
            <person name="Zheng S."/>
            <person name="Wang B."/>
            <person name="Yu K."/>
            <person name="Liang Q."/>
            <person name="Yang W."/>
            <person name="Lou X."/>
            <person name="Chen J."/>
            <person name="Feng M."/>
            <person name="Jian J."/>
            <person name="Zhang X."/>
            <person name="Luo G."/>
            <person name="Jiang Y."/>
            <person name="Liu J."/>
            <person name="Wang Z."/>
            <person name="Sha Y."/>
            <person name="Zhang B."/>
            <person name="Wu H."/>
            <person name="Tang D."/>
            <person name="Shen Q."/>
            <person name="Xue P."/>
            <person name="Zou S."/>
            <person name="Wang X."/>
            <person name="Liu X."/>
            <person name="Wang F."/>
            <person name="Yang Y."/>
            <person name="An X."/>
            <person name="Dong Z."/>
            <person name="Zhang K."/>
            <person name="Zhang X."/>
            <person name="Luo M.C."/>
            <person name="Dvorak J."/>
            <person name="Tong Y."/>
            <person name="Wang J."/>
            <person name="Yang H."/>
            <person name="Li Z."/>
            <person name="Wang D."/>
            <person name="Zhang A."/>
            <person name="Wang J."/>
        </authorList>
    </citation>
    <scope>NUCLEOTIDE SEQUENCE</scope>
</reference>
<feature type="region of interest" description="Disordered" evidence="1">
    <location>
        <begin position="1"/>
        <end position="96"/>
    </location>
</feature>
<evidence type="ECO:0000313" key="3">
    <source>
        <dbReference type="EMBL" id="EMS47206.1"/>
    </source>
</evidence>
<feature type="compositionally biased region" description="Basic and acidic residues" evidence="1">
    <location>
        <begin position="77"/>
        <end position="86"/>
    </location>
</feature>
<feature type="compositionally biased region" description="Basic and acidic residues" evidence="1">
    <location>
        <begin position="44"/>
        <end position="53"/>
    </location>
</feature>
<dbReference type="Pfam" id="PF03478">
    <property type="entry name" value="Beta-prop_KIB1-4"/>
    <property type="match status" value="1"/>
</dbReference>
<accession>M7YK20</accession>
<feature type="domain" description="KIB1-4 beta-propeller" evidence="2">
    <location>
        <begin position="132"/>
        <end position="394"/>
    </location>
</feature>
<organism evidence="3">
    <name type="scientific">Triticum urartu</name>
    <name type="common">Red wild einkorn</name>
    <name type="synonym">Crithodium urartu</name>
    <dbReference type="NCBI Taxonomy" id="4572"/>
    <lineage>
        <taxon>Eukaryota</taxon>
        <taxon>Viridiplantae</taxon>
        <taxon>Streptophyta</taxon>
        <taxon>Embryophyta</taxon>
        <taxon>Tracheophyta</taxon>
        <taxon>Spermatophyta</taxon>
        <taxon>Magnoliopsida</taxon>
        <taxon>Liliopsida</taxon>
        <taxon>Poales</taxon>
        <taxon>Poaceae</taxon>
        <taxon>BOP clade</taxon>
        <taxon>Pooideae</taxon>
        <taxon>Triticodae</taxon>
        <taxon>Triticeae</taxon>
        <taxon>Triticinae</taxon>
        <taxon>Triticum</taxon>
    </lineage>
</organism>
<dbReference type="PANTHER" id="PTHR33110">
    <property type="entry name" value="F-BOX/KELCH-REPEAT PROTEIN-RELATED"/>
    <property type="match status" value="1"/>
</dbReference>
<dbReference type="OMA" id="WEPPGET"/>
<evidence type="ECO:0000259" key="2">
    <source>
        <dbReference type="Pfam" id="PF03478"/>
    </source>
</evidence>
<feature type="compositionally biased region" description="Basic and acidic residues" evidence="1">
    <location>
        <begin position="403"/>
        <end position="413"/>
    </location>
</feature>
<dbReference type="eggNOG" id="ENOG502R466">
    <property type="taxonomic scope" value="Eukaryota"/>
</dbReference>
<evidence type="ECO:0000256" key="1">
    <source>
        <dbReference type="SAM" id="MobiDB-lite"/>
    </source>
</evidence>
<feature type="compositionally biased region" description="Gly residues" evidence="1">
    <location>
        <begin position="8"/>
        <end position="25"/>
    </location>
</feature>
<feature type="compositionally biased region" description="Basic residues" evidence="1">
    <location>
        <begin position="87"/>
        <end position="96"/>
    </location>
</feature>
<dbReference type="EMBL" id="KD264012">
    <property type="protein sequence ID" value="EMS47206.1"/>
    <property type="molecule type" value="Genomic_DNA"/>
</dbReference>
<proteinExistence type="predicted"/>
<feature type="region of interest" description="Disordered" evidence="1">
    <location>
        <begin position="397"/>
        <end position="501"/>
    </location>
</feature>
<gene>
    <name evidence="3" type="ORF">TRIUR3_32549</name>
</gene>
<dbReference type="PANTHER" id="PTHR33110:SF78">
    <property type="entry name" value="OS06G0148900 PROTEIN"/>
    <property type="match status" value="1"/>
</dbReference>
<protein>
    <recommendedName>
        <fullName evidence="2">KIB1-4 beta-propeller domain-containing protein</fullName>
    </recommendedName>
</protein>
<dbReference type="InterPro" id="IPR005174">
    <property type="entry name" value="KIB1-4_b-propeller"/>
</dbReference>
<feature type="compositionally biased region" description="Basic and acidic residues" evidence="1">
    <location>
        <begin position="422"/>
        <end position="435"/>
    </location>
</feature>
<name>M7YK20_TRIUA</name>